<sequence>MKKDKTALVLGGGGSRGAYEAGVWQALTELDMHFDMVVGVSVGALNAAMIAQGDADSMYELWKSLGTEMIFDVDPHATTKDFAKEFVKQGGAGISGLQKLLREFLDEEAVRRSPIEMGLLTTEIPSMKGCPFWIGDIPKGRLADYIIASASAFPAVQYHEIDGRKYIDGGYTNNLPVPMAQEHGAASCVAVYMNAPGRYFPKQAEGVPGVRLIRSKWDLGDFLVFDPKNSRRTVRLGYQHAMKEFGVYDGEFFTFIKGSFDKKTLRNADACAQIFALDPLVLYGREHFLDRLADAVAAARADVDIAVRTDHILSLNTLRNLDPAGARDILRDVADAANRRTLTLTIADYLKSHPGDSLLRHRHIARLLHRELAGAKFLIQAGLA</sequence>
<dbReference type="SUPFAM" id="SSF52151">
    <property type="entry name" value="FabD/lysophospholipase-like"/>
    <property type="match status" value="1"/>
</dbReference>
<keyword evidence="2 4" id="KW-0442">Lipid degradation</keyword>
<organism evidence="6 7">
    <name type="scientific">Hornefia porci</name>
    <dbReference type="NCBI Taxonomy" id="2652292"/>
    <lineage>
        <taxon>Bacteria</taxon>
        <taxon>Bacillati</taxon>
        <taxon>Bacillota</taxon>
        <taxon>Clostridia</taxon>
        <taxon>Peptostreptococcales</taxon>
        <taxon>Anaerovoracaceae</taxon>
        <taxon>Hornefia</taxon>
    </lineage>
</organism>
<dbReference type="CDD" id="cd07209">
    <property type="entry name" value="Pat_hypo_Ecoli_Z1214_like"/>
    <property type="match status" value="1"/>
</dbReference>
<evidence type="ECO:0000313" key="6">
    <source>
        <dbReference type="EMBL" id="OLR56363.1"/>
    </source>
</evidence>
<dbReference type="OrthoDB" id="9770965at2"/>
<dbReference type="PANTHER" id="PTHR14226:SF57">
    <property type="entry name" value="BLR7027 PROTEIN"/>
    <property type="match status" value="1"/>
</dbReference>
<evidence type="ECO:0000256" key="1">
    <source>
        <dbReference type="ARBA" id="ARBA00022801"/>
    </source>
</evidence>
<evidence type="ECO:0000256" key="2">
    <source>
        <dbReference type="ARBA" id="ARBA00022963"/>
    </source>
</evidence>
<evidence type="ECO:0000256" key="4">
    <source>
        <dbReference type="PROSITE-ProRule" id="PRU01161"/>
    </source>
</evidence>
<dbReference type="STRING" id="1261640.BHK98_09965"/>
<protein>
    <recommendedName>
        <fullName evidence="5">PNPLA domain-containing protein</fullName>
    </recommendedName>
</protein>
<dbReference type="InterPro" id="IPR016035">
    <property type="entry name" value="Acyl_Trfase/lysoPLipase"/>
</dbReference>
<evidence type="ECO:0000313" key="7">
    <source>
        <dbReference type="Proteomes" id="UP000187404"/>
    </source>
</evidence>
<dbReference type="GO" id="GO:0016787">
    <property type="term" value="F:hydrolase activity"/>
    <property type="evidence" value="ECO:0007669"/>
    <property type="project" value="UniProtKB-UniRule"/>
</dbReference>
<dbReference type="InterPro" id="IPR050301">
    <property type="entry name" value="NTE"/>
</dbReference>
<dbReference type="EMBL" id="MJIE01000001">
    <property type="protein sequence ID" value="OLR56363.1"/>
    <property type="molecule type" value="Genomic_DNA"/>
</dbReference>
<comment type="caution">
    <text evidence="6">The sequence shown here is derived from an EMBL/GenBank/DDBJ whole genome shotgun (WGS) entry which is preliminary data.</text>
</comment>
<reference evidence="6 7" key="1">
    <citation type="journal article" date="2016" name="Appl. Environ. Microbiol.">
        <title>Function and Phylogeny of Bacterial Butyryl Coenzyme A:Acetate Transferases and Their Diversity in the Proximal Colon of Swine.</title>
        <authorList>
            <person name="Trachsel J."/>
            <person name="Bayles D.O."/>
            <person name="Looft T."/>
            <person name="Levine U.Y."/>
            <person name="Allen H.K."/>
        </authorList>
    </citation>
    <scope>NUCLEOTIDE SEQUENCE [LARGE SCALE GENOMIC DNA]</scope>
    <source>
        <strain evidence="6 7">68-3-10</strain>
    </source>
</reference>
<dbReference type="Proteomes" id="UP000187404">
    <property type="component" value="Unassembled WGS sequence"/>
</dbReference>
<dbReference type="Pfam" id="PF01734">
    <property type="entry name" value="Patatin"/>
    <property type="match status" value="1"/>
</dbReference>
<evidence type="ECO:0000256" key="3">
    <source>
        <dbReference type="ARBA" id="ARBA00023098"/>
    </source>
</evidence>
<keyword evidence="7" id="KW-1185">Reference proteome</keyword>
<feature type="domain" description="PNPLA" evidence="5">
    <location>
        <begin position="8"/>
        <end position="181"/>
    </location>
</feature>
<evidence type="ECO:0000259" key="5">
    <source>
        <dbReference type="PROSITE" id="PS51635"/>
    </source>
</evidence>
<dbReference type="RefSeq" id="WP_075713916.1">
    <property type="nucleotide sequence ID" value="NZ_MJIE01000001.1"/>
</dbReference>
<feature type="short sequence motif" description="DGA/G" evidence="4">
    <location>
        <begin position="168"/>
        <end position="170"/>
    </location>
</feature>
<feature type="short sequence motif" description="GXGXXG" evidence="4">
    <location>
        <begin position="12"/>
        <end position="17"/>
    </location>
</feature>
<dbReference type="Gene3D" id="3.40.1090.10">
    <property type="entry name" value="Cytosolic phospholipase A2 catalytic domain"/>
    <property type="match status" value="2"/>
</dbReference>
<feature type="active site" description="Nucleophile" evidence="4">
    <location>
        <position position="41"/>
    </location>
</feature>
<feature type="short sequence motif" description="GXSXG" evidence="4">
    <location>
        <begin position="39"/>
        <end position="43"/>
    </location>
</feature>
<dbReference type="PANTHER" id="PTHR14226">
    <property type="entry name" value="NEUROPATHY TARGET ESTERASE/SWISS CHEESE D.MELANOGASTER"/>
    <property type="match status" value="1"/>
</dbReference>
<gene>
    <name evidence="6" type="ORF">BHK98_09965</name>
</gene>
<dbReference type="GO" id="GO:0016042">
    <property type="term" value="P:lipid catabolic process"/>
    <property type="evidence" value="ECO:0007669"/>
    <property type="project" value="UniProtKB-UniRule"/>
</dbReference>
<feature type="active site" description="Proton acceptor" evidence="4">
    <location>
        <position position="168"/>
    </location>
</feature>
<dbReference type="AlphaFoldDB" id="A0A1Q9JJI2"/>
<dbReference type="InterPro" id="IPR002641">
    <property type="entry name" value="PNPLA_dom"/>
</dbReference>
<keyword evidence="3 4" id="KW-0443">Lipid metabolism</keyword>
<accession>A0A1Q9JJI2</accession>
<proteinExistence type="predicted"/>
<keyword evidence="1 4" id="KW-0378">Hydrolase</keyword>
<dbReference type="PROSITE" id="PS51635">
    <property type="entry name" value="PNPLA"/>
    <property type="match status" value="1"/>
</dbReference>
<name>A0A1Q9JJI2_9FIRM</name>